<feature type="binding site" evidence="4">
    <location>
        <position position="231"/>
    </location>
    <ligand>
        <name>a divalent metal cation</name>
        <dbReference type="ChEBI" id="CHEBI:60240"/>
        <label>1</label>
    </ligand>
</feature>
<evidence type="ECO:0000256" key="2">
    <source>
        <dbReference type="ARBA" id="ARBA00022112"/>
    </source>
</evidence>
<dbReference type="NCBIfam" id="TIGR00486">
    <property type="entry name" value="YbgI_SA1388"/>
    <property type="match status" value="1"/>
</dbReference>
<dbReference type="RefSeq" id="WP_162368909.1">
    <property type="nucleotide sequence ID" value="NZ_JAAEEH010000001.1"/>
</dbReference>
<keyword evidence="3 4" id="KW-0479">Metal-binding</keyword>
<dbReference type="EMBL" id="JAAEEH010000001">
    <property type="protein sequence ID" value="NDL66180.1"/>
    <property type="molecule type" value="Genomic_DNA"/>
</dbReference>
<feature type="binding site" evidence="4">
    <location>
        <position position="66"/>
    </location>
    <ligand>
        <name>a divalent metal cation</name>
        <dbReference type="ChEBI" id="CHEBI:60240"/>
        <label>1</label>
    </ligand>
</feature>
<reference evidence="5 6" key="1">
    <citation type="submission" date="2020-01" db="EMBL/GenBank/DDBJ databases">
        <title>Anaeroalcalibacter tamaniensis gen. nov., sp. nov., moderately halophilic strictly anaerobic fermenter bacterium from mud volcano of Taman peninsula.</title>
        <authorList>
            <person name="Frolova A."/>
            <person name="Merkel A.Y."/>
            <person name="Slobodkin A.I."/>
        </authorList>
    </citation>
    <scope>NUCLEOTIDE SEQUENCE [LARGE SCALE GENOMIC DNA]</scope>
    <source>
        <strain evidence="5 6">F-3ap</strain>
    </source>
</reference>
<dbReference type="Pfam" id="PF01784">
    <property type="entry name" value="DUF34_NIF3"/>
    <property type="match status" value="1"/>
</dbReference>
<feature type="binding site" evidence="4">
    <location>
        <position position="227"/>
    </location>
    <ligand>
        <name>a divalent metal cation</name>
        <dbReference type="ChEBI" id="CHEBI:60240"/>
        <label>1</label>
    </ligand>
</feature>
<dbReference type="PANTHER" id="PTHR13799:SF14">
    <property type="entry name" value="GTP CYCLOHYDROLASE 1 TYPE 2 HOMOLOG"/>
    <property type="match status" value="1"/>
</dbReference>
<proteinExistence type="inferred from homology"/>
<dbReference type="Proteomes" id="UP000461585">
    <property type="component" value="Unassembled WGS sequence"/>
</dbReference>
<dbReference type="Gene3D" id="3.40.1390.30">
    <property type="entry name" value="NIF3 (NGG1p interacting factor 3)-like"/>
    <property type="match status" value="2"/>
</dbReference>
<dbReference type="InterPro" id="IPR002678">
    <property type="entry name" value="DUF34/NIF3"/>
</dbReference>
<comment type="similarity">
    <text evidence="1">Belongs to the GTP cyclohydrolase I type 2/NIF3 family.</text>
</comment>
<gene>
    <name evidence="5" type="ORF">GXN74_00270</name>
</gene>
<evidence type="ECO:0000256" key="1">
    <source>
        <dbReference type="ARBA" id="ARBA00006964"/>
    </source>
</evidence>
<dbReference type="GO" id="GO:0046872">
    <property type="term" value="F:metal ion binding"/>
    <property type="evidence" value="ECO:0007669"/>
    <property type="project" value="UniProtKB-KW"/>
</dbReference>
<dbReference type="SUPFAM" id="SSF102705">
    <property type="entry name" value="NIF3 (NGG1p interacting factor 3)-like"/>
    <property type="match status" value="1"/>
</dbReference>
<evidence type="ECO:0000313" key="5">
    <source>
        <dbReference type="EMBL" id="NDL66180.1"/>
    </source>
</evidence>
<dbReference type="AlphaFoldDB" id="A0A7X5HT47"/>
<dbReference type="FunFam" id="3.40.1390.30:FF:000001">
    <property type="entry name" value="GTP cyclohydrolase 1 type 2"/>
    <property type="match status" value="1"/>
</dbReference>
<feature type="binding site" evidence="4">
    <location>
        <position position="67"/>
    </location>
    <ligand>
        <name>a divalent metal cation</name>
        <dbReference type="ChEBI" id="CHEBI:60240"/>
        <label>1</label>
    </ligand>
</feature>
<dbReference type="PANTHER" id="PTHR13799">
    <property type="entry name" value="NGG1 INTERACTING FACTOR 3"/>
    <property type="match status" value="1"/>
</dbReference>
<dbReference type="GO" id="GO:0005737">
    <property type="term" value="C:cytoplasm"/>
    <property type="evidence" value="ECO:0007669"/>
    <property type="project" value="TreeGrafter"/>
</dbReference>
<evidence type="ECO:0000256" key="4">
    <source>
        <dbReference type="PIRSR" id="PIRSR602678-1"/>
    </source>
</evidence>
<sequence length="264" mass="28603">MATTVMDFMEALGKEADESWAMEWDNVGLFLGDPRKTVEQVFFALDPTLDVIREAGAWGADLLVTHHPLAIRGVKDITTRTPAGRKILAMMEASMAHLVAHTNFDVSGMGMNVHLAQLLGLDKIQGLGGMQEGEGPFGLAVAGELKDPLPLSDLVRRVKSVLGLPHVRYAGDGEKAVRRVGICTGSGMGLLPLVEKAQVDAFITGDLKYHDALDAVEEGRGIIDATHFGTEHAFRELMAGWCGKRFPEIRCAVSRSEMNPIQTI</sequence>
<accession>A0A7X5HT47</accession>
<protein>
    <recommendedName>
        <fullName evidence="2">GTP cyclohydrolase 1 type 2 homolog</fullName>
    </recommendedName>
</protein>
<name>A0A7X5HT47_9FIRM</name>
<evidence type="ECO:0000313" key="6">
    <source>
        <dbReference type="Proteomes" id="UP000461585"/>
    </source>
</evidence>
<keyword evidence="6" id="KW-1185">Reference proteome</keyword>
<evidence type="ECO:0000256" key="3">
    <source>
        <dbReference type="ARBA" id="ARBA00022723"/>
    </source>
</evidence>
<comment type="caution">
    <text evidence="5">The sequence shown here is derived from an EMBL/GenBank/DDBJ whole genome shotgun (WGS) entry which is preliminary data.</text>
</comment>
<organism evidence="5 6">
    <name type="scientific">Anaerotalea alkaliphila</name>
    <dbReference type="NCBI Taxonomy" id="2662126"/>
    <lineage>
        <taxon>Bacteria</taxon>
        <taxon>Bacillati</taxon>
        <taxon>Bacillota</taxon>
        <taxon>Clostridia</taxon>
        <taxon>Eubacteriales</taxon>
        <taxon>Anaerotalea</taxon>
    </lineage>
</organism>
<feature type="binding site" evidence="4">
    <location>
        <position position="105"/>
    </location>
    <ligand>
        <name>a divalent metal cation</name>
        <dbReference type="ChEBI" id="CHEBI:60240"/>
        <label>1</label>
    </ligand>
</feature>
<dbReference type="InterPro" id="IPR036069">
    <property type="entry name" value="DUF34/NIF3_sf"/>
</dbReference>